<evidence type="ECO:0000256" key="1">
    <source>
        <dbReference type="ARBA" id="ARBA00004613"/>
    </source>
</evidence>
<dbReference type="InterPro" id="IPR002350">
    <property type="entry name" value="Kazal_dom"/>
</dbReference>
<dbReference type="PRINTS" id="PR00290">
    <property type="entry name" value="KAZALINHBTR"/>
</dbReference>
<keyword evidence="3" id="KW-0646">Protease inhibitor</keyword>
<dbReference type="AlphaFoldDB" id="A0A8C4Y134"/>
<name>A0A8C4Y134_9SAUR</name>
<dbReference type="InterPro" id="IPR036058">
    <property type="entry name" value="Kazal_dom_sf"/>
</dbReference>
<evidence type="ECO:0000256" key="5">
    <source>
        <dbReference type="ARBA" id="ARBA00022900"/>
    </source>
</evidence>
<dbReference type="Pfam" id="PF00050">
    <property type="entry name" value="Kazal_1"/>
    <property type="match status" value="2"/>
</dbReference>
<keyword evidence="4" id="KW-0677">Repeat</keyword>
<dbReference type="PANTHER" id="PTHR47499">
    <property type="entry name" value="SERINE PROTEASE INHIBITOR KAZAL-TYPE 7 SPINK7"/>
    <property type="match status" value="1"/>
</dbReference>
<dbReference type="GeneTree" id="ENSGT01130000278565"/>
<organism evidence="9 10">
    <name type="scientific">Gopherus evgoodei</name>
    <name type="common">Goodes thornscrub tortoise</name>
    <dbReference type="NCBI Taxonomy" id="1825980"/>
    <lineage>
        <taxon>Eukaryota</taxon>
        <taxon>Metazoa</taxon>
        <taxon>Chordata</taxon>
        <taxon>Craniata</taxon>
        <taxon>Vertebrata</taxon>
        <taxon>Euteleostomi</taxon>
        <taxon>Archelosauria</taxon>
        <taxon>Testudinata</taxon>
        <taxon>Testudines</taxon>
        <taxon>Cryptodira</taxon>
        <taxon>Durocryptodira</taxon>
        <taxon>Testudinoidea</taxon>
        <taxon>Testudinidae</taxon>
        <taxon>Gopherus</taxon>
    </lineage>
</organism>
<protein>
    <recommendedName>
        <fullName evidence="8">Kazal-like domain-containing protein</fullName>
    </recommendedName>
</protein>
<keyword evidence="7" id="KW-0325">Glycoprotein</keyword>
<dbReference type="InterPro" id="IPR050159">
    <property type="entry name" value="Kazal-type_SerProtInhib"/>
</dbReference>
<dbReference type="SUPFAM" id="SSF100895">
    <property type="entry name" value="Kazal-type serine protease inhibitors"/>
    <property type="match status" value="2"/>
</dbReference>
<dbReference type="SMART" id="SM00280">
    <property type="entry name" value="KAZAL"/>
    <property type="match status" value="2"/>
</dbReference>
<dbReference type="OrthoDB" id="126772at2759"/>
<keyword evidence="5" id="KW-0722">Serine protease inhibitor</keyword>
<dbReference type="PANTHER" id="PTHR47499:SF1">
    <property type="entry name" value="SERINE PROTEASE INHIBITOR KAZAL-TYPE 7"/>
    <property type="match status" value="1"/>
</dbReference>
<evidence type="ECO:0000256" key="2">
    <source>
        <dbReference type="ARBA" id="ARBA00022525"/>
    </source>
</evidence>
<dbReference type="Proteomes" id="UP000694390">
    <property type="component" value="Unassembled WGS sequence"/>
</dbReference>
<dbReference type="Gene3D" id="3.30.60.30">
    <property type="match status" value="2"/>
</dbReference>
<evidence type="ECO:0000256" key="4">
    <source>
        <dbReference type="ARBA" id="ARBA00022737"/>
    </source>
</evidence>
<dbReference type="GO" id="GO:0004867">
    <property type="term" value="F:serine-type endopeptidase inhibitor activity"/>
    <property type="evidence" value="ECO:0007669"/>
    <property type="project" value="UniProtKB-KW"/>
</dbReference>
<dbReference type="PROSITE" id="PS00282">
    <property type="entry name" value="KAZAL_1"/>
    <property type="match status" value="1"/>
</dbReference>
<dbReference type="GO" id="GO:0005576">
    <property type="term" value="C:extracellular region"/>
    <property type="evidence" value="ECO:0007669"/>
    <property type="project" value="UniProtKB-SubCell"/>
</dbReference>
<accession>A0A8C4Y134</accession>
<evidence type="ECO:0000256" key="7">
    <source>
        <dbReference type="ARBA" id="ARBA00023180"/>
    </source>
</evidence>
<reference evidence="9" key="2">
    <citation type="submission" date="2025-09" db="UniProtKB">
        <authorList>
            <consortium name="Ensembl"/>
        </authorList>
    </citation>
    <scope>IDENTIFICATION</scope>
</reference>
<evidence type="ECO:0000256" key="3">
    <source>
        <dbReference type="ARBA" id="ARBA00022690"/>
    </source>
</evidence>
<evidence type="ECO:0000313" key="9">
    <source>
        <dbReference type="Ensembl" id="ENSGEVP00005011630.1"/>
    </source>
</evidence>
<evidence type="ECO:0000313" key="10">
    <source>
        <dbReference type="Proteomes" id="UP000694390"/>
    </source>
</evidence>
<reference evidence="9" key="1">
    <citation type="submission" date="2025-08" db="UniProtKB">
        <authorList>
            <consortium name="Ensembl"/>
        </authorList>
    </citation>
    <scope>IDENTIFICATION</scope>
</reference>
<keyword evidence="10" id="KW-1185">Reference proteome</keyword>
<dbReference type="Ensembl" id="ENSGEVT00005012194.1">
    <property type="protein sequence ID" value="ENSGEVP00005011630.1"/>
    <property type="gene ID" value="ENSGEVG00005008224.1"/>
</dbReference>
<dbReference type="InterPro" id="IPR001239">
    <property type="entry name" value="Prot_inh_Kazal-m"/>
</dbReference>
<evidence type="ECO:0000259" key="8">
    <source>
        <dbReference type="PROSITE" id="PS51465"/>
    </source>
</evidence>
<feature type="domain" description="Kazal-like" evidence="8">
    <location>
        <begin position="20"/>
        <end position="64"/>
    </location>
</feature>
<sequence>AERYYNSYLWPKSRVKYRNVTKFMDDSVYCTRESNPHCGTDGMTYGNKCSFCKGERAKLPPPQCRQGFCTEYKKAPEMCTMEYKPVCGTDGKTYSNKCYFCAAVYENLGSLCFAQHGEC</sequence>
<dbReference type="PROSITE" id="PS51465">
    <property type="entry name" value="KAZAL_2"/>
    <property type="match status" value="2"/>
</dbReference>
<keyword evidence="2" id="KW-0964">Secreted</keyword>
<keyword evidence="6" id="KW-1015">Disulfide bond</keyword>
<feature type="domain" description="Kazal-like" evidence="8">
    <location>
        <begin position="65"/>
        <end position="119"/>
    </location>
</feature>
<proteinExistence type="predicted"/>
<evidence type="ECO:0000256" key="6">
    <source>
        <dbReference type="ARBA" id="ARBA00023157"/>
    </source>
</evidence>
<comment type="subcellular location">
    <subcellularLocation>
        <location evidence="1">Secreted</location>
    </subcellularLocation>
</comment>
<dbReference type="FunFam" id="3.30.60.30:FF:000037">
    <property type="entry name" value="Ovomucoid"/>
    <property type="match status" value="1"/>
</dbReference>